<dbReference type="InterPro" id="IPR001750">
    <property type="entry name" value="ND/Mrp_TM"/>
</dbReference>
<dbReference type="InterPro" id="IPR050616">
    <property type="entry name" value="CPA3_Na-H_Antiporter_A"/>
</dbReference>
<feature type="transmembrane region" description="Helical" evidence="10">
    <location>
        <begin position="124"/>
        <end position="143"/>
    </location>
</feature>
<dbReference type="EMBL" id="JACCBI010000001">
    <property type="protein sequence ID" value="NYD67963.1"/>
    <property type="molecule type" value="Genomic_DNA"/>
</dbReference>
<feature type="transmembrane region" description="Helical" evidence="10">
    <location>
        <begin position="877"/>
        <end position="899"/>
    </location>
</feature>
<dbReference type="Proteomes" id="UP000292686">
    <property type="component" value="Unassembled WGS sequence"/>
</dbReference>
<evidence type="ECO:0000259" key="12">
    <source>
        <dbReference type="Pfam" id="PF00662"/>
    </source>
</evidence>
<dbReference type="PANTHER" id="PTHR43373:SF1">
    <property type="entry name" value="NA(+)_H(+) ANTIPORTER SUBUNIT A"/>
    <property type="match status" value="1"/>
</dbReference>
<evidence type="ECO:0000313" key="16">
    <source>
        <dbReference type="EMBL" id="NYD67963.1"/>
    </source>
</evidence>
<dbReference type="InterPro" id="IPR025383">
    <property type="entry name" value="MrpA_C/MbhD"/>
</dbReference>
<dbReference type="Proteomes" id="UP000581087">
    <property type="component" value="Unassembled WGS sequence"/>
</dbReference>
<dbReference type="GO" id="GO:0005886">
    <property type="term" value="C:plasma membrane"/>
    <property type="evidence" value="ECO:0007669"/>
    <property type="project" value="UniProtKB-SubCell"/>
</dbReference>
<evidence type="ECO:0000259" key="13">
    <source>
        <dbReference type="Pfam" id="PF04039"/>
    </source>
</evidence>
<feature type="transmembrane region" description="Helical" evidence="10">
    <location>
        <begin position="837"/>
        <end position="857"/>
    </location>
</feature>
<feature type="transmembrane region" description="Helical" evidence="10">
    <location>
        <begin position="439"/>
        <end position="462"/>
    </location>
</feature>
<gene>
    <name evidence="16" type="ORF">BJ972_002482</name>
    <name evidence="17" type="ORF">ESP50_01355</name>
</gene>
<dbReference type="Pfam" id="PF13244">
    <property type="entry name" value="MbhD"/>
    <property type="match status" value="1"/>
</dbReference>
<dbReference type="InterPro" id="IPR007182">
    <property type="entry name" value="MnhB"/>
</dbReference>
<dbReference type="RefSeq" id="WP_129172141.1">
    <property type="nucleotide sequence ID" value="NZ_JACCBI010000001.1"/>
</dbReference>
<dbReference type="NCBIfam" id="NF009290">
    <property type="entry name" value="PRK12650.1"/>
    <property type="match status" value="1"/>
</dbReference>
<evidence type="ECO:0000259" key="11">
    <source>
        <dbReference type="Pfam" id="PF00361"/>
    </source>
</evidence>
<evidence type="ECO:0000256" key="6">
    <source>
        <dbReference type="ARBA" id="ARBA00022989"/>
    </source>
</evidence>
<keyword evidence="4" id="KW-1003">Cell membrane</keyword>
<dbReference type="Pfam" id="PF04039">
    <property type="entry name" value="MnhB"/>
    <property type="match status" value="1"/>
</dbReference>
<evidence type="ECO:0000256" key="7">
    <source>
        <dbReference type="ARBA" id="ARBA00023065"/>
    </source>
</evidence>
<dbReference type="InterPro" id="IPR046806">
    <property type="entry name" value="MrpA_C/MbhE"/>
</dbReference>
<feature type="transmembrane region" description="Helical" evidence="10">
    <location>
        <begin position="71"/>
        <end position="90"/>
    </location>
</feature>
<dbReference type="Pfam" id="PF00662">
    <property type="entry name" value="Proton_antipo_N"/>
    <property type="match status" value="1"/>
</dbReference>
<feature type="domain" description="NADH-Ubiquinone oxidoreductase (complex I) chain 5 N-terminal" evidence="12">
    <location>
        <begin position="55"/>
        <end position="100"/>
    </location>
</feature>
<keyword evidence="7" id="KW-0406">Ion transport</keyword>
<feature type="transmembrane region" description="Helical" evidence="10">
    <location>
        <begin position="556"/>
        <end position="575"/>
    </location>
</feature>
<feature type="domain" description="NADH:quinone oxidoreductase/Mrp antiporter transmembrane" evidence="11">
    <location>
        <begin position="120"/>
        <end position="405"/>
    </location>
</feature>
<feature type="transmembrane region" description="Helical" evidence="10">
    <location>
        <begin position="670"/>
        <end position="690"/>
    </location>
</feature>
<protein>
    <submittedName>
        <fullName evidence="17">DUF4040 family protein</fullName>
    </submittedName>
    <submittedName>
        <fullName evidence="16">Multicomponent Na+:H+ antiporter subunit A</fullName>
    </submittedName>
</protein>
<keyword evidence="3" id="KW-0050">Antiport</keyword>
<evidence type="ECO:0000256" key="2">
    <source>
        <dbReference type="ARBA" id="ARBA00022448"/>
    </source>
</evidence>
<keyword evidence="8 10" id="KW-0472">Membrane</keyword>
<evidence type="ECO:0000256" key="8">
    <source>
        <dbReference type="ARBA" id="ARBA00023136"/>
    </source>
</evidence>
<dbReference type="OrthoDB" id="9811798at2"/>
<keyword evidence="5 9" id="KW-0812">Transmembrane</keyword>
<feature type="transmembrane region" description="Helical" evidence="10">
    <location>
        <begin position="290"/>
        <end position="308"/>
    </location>
</feature>
<feature type="transmembrane region" description="Helical" evidence="10">
    <location>
        <begin position="262"/>
        <end position="283"/>
    </location>
</feature>
<feature type="transmembrane region" description="Helical" evidence="10">
    <location>
        <begin position="398"/>
        <end position="418"/>
    </location>
</feature>
<evidence type="ECO:0000313" key="18">
    <source>
        <dbReference type="Proteomes" id="UP000292686"/>
    </source>
</evidence>
<keyword evidence="2" id="KW-0813">Transport</keyword>
<feature type="transmembrane region" description="Helical" evidence="10">
    <location>
        <begin position="314"/>
        <end position="338"/>
    </location>
</feature>
<reference evidence="16 19" key="2">
    <citation type="submission" date="2020-07" db="EMBL/GenBank/DDBJ databases">
        <title>Sequencing the genomes of 1000 actinobacteria strains.</title>
        <authorList>
            <person name="Klenk H.-P."/>
        </authorList>
    </citation>
    <scope>NUCLEOTIDE SEQUENCE [LARGE SCALE GENOMIC DNA]</scope>
    <source>
        <strain evidence="16 19">DSM 23870</strain>
    </source>
</reference>
<dbReference type="GO" id="GO:0015297">
    <property type="term" value="F:antiporter activity"/>
    <property type="evidence" value="ECO:0007669"/>
    <property type="project" value="UniProtKB-KW"/>
</dbReference>
<evidence type="ECO:0000313" key="19">
    <source>
        <dbReference type="Proteomes" id="UP000581087"/>
    </source>
</evidence>
<sequence length="917" mass="95268">MLLLCIALVAGACLAAIALGRYLGRDLGFLLAAPLLAAAAMLVVASSTSATEESWAWIPSLGVNLALRLDGLGLVFGLLVTVIGAGVLLYSTRYLARARQTSFYVLMTLFALAMLTLVLADDVILLFVAWELTTLCSFFLIARSGPAAREPAIRTLLVTALGGLALLAAVVAMSVAAGTTRLSVILDAPFWTTDAAATTGIAVLLAVAAFTKSAQFPFHAWLPDSMAAITPVSAYLHAAAMVKAGIYLMLRFSPVLHDHAVWSTLLIAAGATTALLGAAAAIRRTDLKELLAYSTISQLGLITVLIGVGTPEALTAAVVHTIAHALFKATLFMVVGIIDIRAGTRDIRELAGRRVRLPVTLTAAVLGALSMAGVPPLLGFVSKEGMFASLIEAPGPVGLTVLVATAVALTTVLTFAYSGRFLIGAFGGRAGPSVTEGSAPFWVVPAALALGGLMLGALPFLLDGLVGAASTSAVGATVDAHLELWHGVTPALIVSVIVLSLGTALVALRRRTDSLVARMRFPFSALALVDAIRLGVVRLGALTGRMTATDAPRRHLLVPILCLLVLAAVSAPHLTNLPPIVGDPTRPLDGVLVALILAGTIAAVLAHTRVAAIVVMGMIGFAMTLWFFWLGAADVALTQLLVEILTVCVLVLVLRHLPRRFHRDRMSRRVLSATVAVAAGVATTAAVLALTGRRELSSAAGYFLGNAEEETGGANIVNTILVDFRALDTLGELTVLGIAGVAMAVLLSARRVTSLAEDDSPYRTTSPLADARANAVFTRTLTRWAVPVIIVLSLTLLLRGHQEPGGGFIAALVGAAGFALLYLAAPSDRESRIRWPYLALIGLGIAIATVTGLAGYGDGSFLRPLHVDVLGVKLTTALVFDVGVYLTVVGVVLAALNLLGVDRRSPAVPALTERSAR</sequence>
<feature type="transmembrane region" description="Helical" evidence="10">
    <location>
        <begin position="636"/>
        <end position="658"/>
    </location>
</feature>
<feature type="domain" description="MrpA C-terminal/MbhD" evidence="14">
    <location>
        <begin position="594"/>
        <end position="659"/>
    </location>
</feature>
<accession>A0A4V1R2P5</accession>
<feature type="transmembrane region" description="Helical" evidence="10">
    <location>
        <begin position="730"/>
        <end position="749"/>
    </location>
</feature>
<name>A0A4V1R2P5_9MICO</name>
<evidence type="ECO:0000313" key="17">
    <source>
        <dbReference type="EMBL" id="RXZ87876.1"/>
    </source>
</evidence>
<evidence type="ECO:0000256" key="1">
    <source>
        <dbReference type="ARBA" id="ARBA00004651"/>
    </source>
</evidence>
<reference evidence="17 18" key="1">
    <citation type="submission" date="2019-01" db="EMBL/GenBank/DDBJ databases">
        <title>Agromyces.</title>
        <authorList>
            <person name="Li J."/>
        </authorList>
    </citation>
    <scope>NUCLEOTIDE SEQUENCE [LARGE SCALE GENOMIC DNA]</scope>
    <source>
        <strain evidence="17 18">DSM 23870</strain>
    </source>
</reference>
<organism evidence="17 18">
    <name type="scientific">Agromyces atrinae</name>
    <dbReference type="NCBI Taxonomy" id="592376"/>
    <lineage>
        <taxon>Bacteria</taxon>
        <taxon>Bacillati</taxon>
        <taxon>Actinomycetota</taxon>
        <taxon>Actinomycetes</taxon>
        <taxon>Micrococcales</taxon>
        <taxon>Microbacteriaceae</taxon>
        <taxon>Agromyces</taxon>
    </lineage>
</organism>
<dbReference type="Pfam" id="PF00361">
    <property type="entry name" value="Proton_antipo_M"/>
    <property type="match status" value="1"/>
</dbReference>
<feature type="domain" description="MrpA C-terminal/MbhE" evidence="15">
    <location>
        <begin position="668"/>
        <end position="749"/>
    </location>
</feature>
<proteinExistence type="predicted"/>
<feature type="transmembrane region" description="Helical" evidence="10">
    <location>
        <begin position="102"/>
        <end position="118"/>
    </location>
</feature>
<feature type="transmembrane region" description="Helical" evidence="10">
    <location>
        <begin position="781"/>
        <end position="799"/>
    </location>
</feature>
<feature type="transmembrane region" description="Helical" evidence="10">
    <location>
        <begin position="610"/>
        <end position="630"/>
    </location>
</feature>
<evidence type="ECO:0000256" key="4">
    <source>
        <dbReference type="ARBA" id="ARBA00022475"/>
    </source>
</evidence>
<comment type="caution">
    <text evidence="17">The sequence shown here is derived from an EMBL/GenBank/DDBJ whole genome shotgun (WGS) entry which is preliminary data.</text>
</comment>
<evidence type="ECO:0000259" key="15">
    <source>
        <dbReference type="Pfam" id="PF20501"/>
    </source>
</evidence>
<feature type="transmembrane region" description="Helical" evidence="10">
    <location>
        <begin position="488"/>
        <end position="508"/>
    </location>
</feature>
<keyword evidence="18" id="KW-1185">Reference proteome</keyword>
<feature type="domain" description="Na+/H+ antiporter MnhB subunit-related protein" evidence="13">
    <location>
        <begin position="778"/>
        <end position="893"/>
    </location>
</feature>
<feature type="transmembrane region" description="Helical" evidence="10">
    <location>
        <begin position="587"/>
        <end position="605"/>
    </location>
</feature>
<dbReference type="PANTHER" id="PTHR43373">
    <property type="entry name" value="NA(+)/H(+) ANTIPORTER SUBUNIT"/>
    <property type="match status" value="1"/>
</dbReference>
<comment type="subcellular location">
    <subcellularLocation>
        <location evidence="1">Cell membrane</location>
        <topology evidence="1">Multi-pass membrane protein</topology>
    </subcellularLocation>
    <subcellularLocation>
        <location evidence="9">Membrane</location>
        <topology evidence="9">Multi-pass membrane protein</topology>
    </subcellularLocation>
</comment>
<evidence type="ECO:0000256" key="10">
    <source>
        <dbReference type="SAM" id="Phobius"/>
    </source>
</evidence>
<evidence type="ECO:0000256" key="9">
    <source>
        <dbReference type="RuleBase" id="RU000320"/>
    </source>
</evidence>
<evidence type="ECO:0000259" key="14">
    <source>
        <dbReference type="Pfam" id="PF13244"/>
    </source>
</evidence>
<evidence type="ECO:0000256" key="3">
    <source>
        <dbReference type="ARBA" id="ARBA00022449"/>
    </source>
</evidence>
<dbReference type="Pfam" id="PF20501">
    <property type="entry name" value="MbhE"/>
    <property type="match status" value="1"/>
</dbReference>
<dbReference type="AlphaFoldDB" id="A0A4V1R2P5"/>
<dbReference type="EMBL" id="SDPM01000001">
    <property type="protein sequence ID" value="RXZ87876.1"/>
    <property type="molecule type" value="Genomic_DNA"/>
</dbReference>
<feature type="transmembrane region" description="Helical" evidence="10">
    <location>
        <begin position="805"/>
        <end position="825"/>
    </location>
</feature>
<feature type="transmembrane region" description="Helical" evidence="10">
    <location>
        <begin position="190"/>
        <end position="211"/>
    </location>
</feature>
<feature type="transmembrane region" description="Helical" evidence="10">
    <location>
        <begin position="359"/>
        <end position="378"/>
    </location>
</feature>
<dbReference type="PRINTS" id="PR01434">
    <property type="entry name" value="NADHDHGNASE5"/>
</dbReference>
<keyword evidence="6 10" id="KW-1133">Transmembrane helix</keyword>
<dbReference type="GO" id="GO:0006811">
    <property type="term" value="P:monoatomic ion transport"/>
    <property type="evidence" value="ECO:0007669"/>
    <property type="project" value="UniProtKB-KW"/>
</dbReference>
<feature type="transmembrane region" description="Helical" evidence="10">
    <location>
        <begin position="155"/>
        <end position="178"/>
    </location>
</feature>
<dbReference type="InterPro" id="IPR001516">
    <property type="entry name" value="Proton_antipo_N"/>
</dbReference>
<evidence type="ECO:0000256" key="5">
    <source>
        <dbReference type="ARBA" id="ARBA00022692"/>
    </source>
</evidence>